<keyword evidence="2" id="KW-0614">Plasmid</keyword>
<reference evidence="3" key="2">
    <citation type="submission" date="2015-01" db="EMBL/GenBank/DDBJ databases">
        <title>Complete genome sequence of Methylobacterium aquaticum strain 22A.</title>
        <authorList>
            <person name="Tani A."/>
            <person name="Ogura Y."/>
            <person name="Hayashi T."/>
        </authorList>
    </citation>
    <scope>NUCLEOTIDE SEQUENCE [LARGE SCALE GENOMIC DNA]</scope>
    <source>
        <strain evidence="3">MA-22A</strain>
        <plasmid evidence="3">Plasmid pMaq22A_3p DNA</plasmid>
    </source>
</reference>
<dbReference type="OrthoDB" id="8448635at2"/>
<protein>
    <submittedName>
        <fullName evidence="2">Uncharacterized protein</fullName>
    </submittedName>
</protein>
<dbReference type="AlphaFoldDB" id="A0A0C6FTD8"/>
<geneLocation type="plasmid" evidence="3">
    <name>pMaq22A_3p DNA</name>
</geneLocation>
<dbReference type="Proteomes" id="UP000061432">
    <property type="component" value="Plasmid pMaq22A_3p"/>
</dbReference>
<name>A0A0C6FTD8_9HYPH</name>
<reference evidence="2 3" key="1">
    <citation type="journal article" date="2015" name="Genome Announc.">
        <title>Complete Genome Sequence of Methylobacterium aquaticum Strain 22A, Isolated from Racomitrium japonicum Moss.</title>
        <authorList>
            <person name="Tani A."/>
            <person name="Ogura Y."/>
            <person name="Hayashi T."/>
            <person name="Kimbara K."/>
        </authorList>
    </citation>
    <scope>NUCLEOTIDE SEQUENCE [LARGE SCALE GENOMIC DNA]</scope>
    <source>
        <strain evidence="2 3">MA-22A</strain>
        <plasmid evidence="3">Plasmid pMaq22A_3p DNA</plasmid>
    </source>
</reference>
<dbReference type="EMBL" id="AP014707">
    <property type="protein sequence ID" value="BAQ50352.1"/>
    <property type="molecule type" value="Genomic_DNA"/>
</dbReference>
<accession>A0A0C6FTD8</accession>
<dbReference type="PATRIC" id="fig|270351.10.peg.7537"/>
<dbReference type="KEGG" id="maqu:Maq22A_3p50520"/>
<evidence type="ECO:0000313" key="3">
    <source>
        <dbReference type="Proteomes" id="UP000061432"/>
    </source>
</evidence>
<organism evidence="2 3">
    <name type="scientific">Methylobacterium aquaticum</name>
    <dbReference type="NCBI Taxonomy" id="270351"/>
    <lineage>
        <taxon>Bacteria</taxon>
        <taxon>Pseudomonadati</taxon>
        <taxon>Pseudomonadota</taxon>
        <taxon>Alphaproteobacteria</taxon>
        <taxon>Hyphomicrobiales</taxon>
        <taxon>Methylobacteriaceae</taxon>
        <taxon>Methylobacterium</taxon>
    </lineage>
</organism>
<gene>
    <name evidence="2" type="ORF">Maq22A_3p50520</name>
</gene>
<proteinExistence type="predicted"/>
<evidence type="ECO:0000313" key="2">
    <source>
        <dbReference type="EMBL" id="BAQ50352.1"/>
    </source>
</evidence>
<dbReference type="RefSeq" id="WP_060851394.1">
    <property type="nucleotide sequence ID" value="NZ_AP014707.1"/>
</dbReference>
<feature type="region of interest" description="Disordered" evidence="1">
    <location>
        <begin position="16"/>
        <end position="43"/>
    </location>
</feature>
<evidence type="ECO:0000256" key="1">
    <source>
        <dbReference type="SAM" id="MobiDB-lite"/>
    </source>
</evidence>
<sequence>MSDAISAALAAAEVEANETPAPAAGNAGSPPPPAARPAGLPATGGAPRSLMDVMATAAMNVDFFLRVKPMGIMLGKDLKVHDEIEVDVRLRDAKSGWVIRVNTSAGVRYLNSYDGETESKSKANWAAVVADAQRMDGNAYVSDLVELPAKLAKTYPRKEGGPAEAGTVVGLSLSYMAFKAFGSFLQEVFPKYGLDTVFRVKLTAVAKVGGGQDYGIFGFEVIDGAAGDAPAKSRKAA</sequence>
<feature type="compositionally biased region" description="Low complexity" evidence="1">
    <location>
        <begin position="16"/>
        <end position="28"/>
    </location>
</feature>